<keyword evidence="2" id="KW-0229">DNA integration</keyword>
<dbReference type="AlphaFoldDB" id="R4Z1F8"/>
<dbReference type="SMART" id="SM00857">
    <property type="entry name" value="Resolvase"/>
    <property type="match status" value="1"/>
</dbReference>
<dbReference type="Proteomes" id="UP000018291">
    <property type="component" value="Unassembled WGS sequence"/>
</dbReference>
<dbReference type="GO" id="GO:0003677">
    <property type="term" value="F:DNA binding"/>
    <property type="evidence" value="ECO:0007669"/>
    <property type="project" value="UniProtKB-KW"/>
</dbReference>
<protein>
    <submittedName>
        <fullName evidence="8">Site-specific DNA recombinase e14 prophage</fullName>
    </submittedName>
</protein>
<dbReference type="CDD" id="cd03768">
    <property type="entry name" value="SR_ResInv"/>
    <property type="match status" value="1"/>
</dbReference>
<keyword evidence="3" id="KW-0238">DNA-binding</keyword>
<comment type="caution">
    <text evidence="8">The sequence shown here is derived from an EMBL/GenBank/DDBJ whole genome shotgun (WGS) entry which is preliminary data.</text>
</comment>
<dbReference type="Gene3D" id="3.40.50.1390">
    <property type="entry name" value="Resolvase, N-terminal catalytic domain"/>
    <property type="match status" value="1"/>
</dbReference>
<dbReference type="InterPro" id="IPR006119">
    <property type="entry name" value="Resolv_N"/>
</dbReference>
<dbReference type="SUPFAM" id="SSF53041">
    <property type="entry name" value="Resolvase-like"/>
    <property type="match status" value="1"/>
</dbReference>
<dbReference type="PANTHER" id="PTHR30461:SF2">
    <property type="entry name" value="SERINE RECOMBINASE PINE-RELATED"/>
    <property type="match status" value="1"/>
</dbReference>
<evidence type="ECO:0000256" key="6">
    <source>
        <dbReference type="PROSITE-ProRule" id="PRU10137"/>
    </source>
</evidence>
<sequence length="184" mass="19528">MGAGHLLGYARVSTAGQDTTGQIDALNAAGCARIFVEHASGAKTERVELGKLLDQALPGDVVCVVRLDRLGRSLPHLIDTVTTLDTRGIGFRSLSENIDTTTAGGRLVFHIFGALAEFERELIRERTNAGLTAARARGRVGGRPTVMTPEKVKAAQTMYNTGDSTIAAIASVLGVSRATIYRHL</sequence>
<dbReference type="InterPro" id="IPR050639">
    <property type="entry name" value="SSR_resolvase"/>
</dbReference>
<dbReference type="HOGENOM" id="CLU_010686_8_0_11"/>
<reference evidence="8 9" key="1">
    <citation type="journal article" date="2013" name="ISME J.">
        <title>Metabolic model for the filamentous 'Candidatus Microthrix parvicella' based on genomic and metagenomic analyses.</title>
        <authorList>
            <person name="Jon McIlroy S."/>
            <person name="Kristiansen R."/>
            <person name="Albertsen M."/>
            <person name="Michael Karst S."/>
            <person name="Rossetti S."/>
            <person name="Lund Nielsen J."/>
            <person name="Tandoi V."/>
            <person name="James Seviour R."/>
            <person name="Nielsen P.H."/>
        </authorList>
    </citation>
    <scope>NUCLEOTIDE SEQUENCE [LARGE SCALE GENOMIC DNA]</scope>
    <source>
        <strain evidence="8 9">RN1</strain>
    </source>
</reference>
<dbReference type="FunFam" id="3.40.50.1390:FF:000001">
    <property type="entry name" value="DNA recombinase"/>
    <property type="match status" value="1"/>
</dbReference>
<accession>R4Z1F8</accession>
<evidence type="ECO:0000259" key="7">
    <source>
        <dbReference type="PROSITE" id="PS51736"/>
    </source>
</evidence>
<dbReference type="PROSITE" id="PS00397">
    <property type="entry name" value="RECOMBINASES_1"/>
    <property type="match status" value="1"/>
</dbReference>
<dbReference type="eggNOG" id="COG1961">
    <property type="taxonomic scope" value="Bacteria"/>
</dbReference>
<keyword evidence="9" id="KW-1185">Reference proteome</keyword>
<evidence type="ECO:0000313" key="8">
    <source>
        <dbReference type="EMBL" id="CCM62437.1"/>
    </source>
</evidence>
<keyword evidence="4" id="KW-0233">DNA recombination</keyword>
<dbReference type="InterPro" id="IPR006120">
    <property type="entry name" value="Resolvase_HTH_dom"/>
</dbReference>
<dbReference type="PANTHER" id="PTHR30461">
    <property type="entry name" value="DNA-INVERTASE FROM LAMBDOID PROPHAGE"/>
    <property type="match status" value="1"/>
</dbReference>
<comment type="similarity">
    <text evidence="1">Belongs to the site-specific recombinase resolvase family.</text>
</comment>
<name>R4Z1F8_9ACTN</name>
<dbReference type="SUPFAM" id="SSF46689">
    <property type="entry name" value="Homeodomain-like"/>
    <property type="match status" value="1"/>
</dbReference>
<evidence type="ECO:0000256" key="3">
    <source>
        <dbReference type="ARBA" id="ARBA00023125"/>
    </source>
</evidence>
<dbReference type="PROSITE" id="PS51736">
    <property type="entry name" value="RECOMBINASES_3"/>
    <property type="match status" value="1"/>
</dbReference>
<gene>
    <name evidence="8" type="primary">pin</name>
    <name evidence="8" type="ORF">BN381_120006</name>
</gene>
<dbReference type="InterPro" id="IPR036162">
    <property type="entry name" value="Resolvase-like_N_sf"/>
</dbReference>
<proteinExistence type="inferred from homology"/>
<dbReference type="RefSeq" id="WP_012223902.1">
    <property type="nucleotide sequence ID" value="NZ_HG422565.1"/>
</dbReference>
<evidence type="ECO:0000256" key="5">
    <source>
        <dbReference type="PIRSR" id="PIRSR606118-50"/>
    </source>
</evidence>
<feature type="active site" description="O-(5'-phospho-DNA)-serine intermediate" evidence="5 6">
    <location>
        <position position="13"/>
    </location>
</feature>
<dbReference type="GO" id="GO:0015074">
    <property type="term" value="P:DNA integration"/>
    <property type="evidence" value="ECO:0007669"/>
    <property type="project" value="UniProtKB-KW"/>
</dbReference>
<dbReference type="Pfam" id="PF00239">
    <property type="entry name" value="Resolvase"/>
    <property type="match status" value="1"/>
</dbReference>
<organism evidence="8 9">
    <name type="scientific">Candidatus Neomicrothrix parvicella RN1</name>
    <dbReference type="NCBI Taxonomy" id="1229780"/>
    <lineage>
        <taxon>Bacteria</taxon>
        <taxon>Bacillati</taxon>
        <taxon>Actinomycetota</taxon>
        <taxon>Acidimicrobiia</taxon>
        <taxon>Acidimicrobiales</taxon>
        <taxon>Microthrixaceae</taxon>
        <taxon>Candidatus Neomicrothrix</taxon>
    </lineage>
</organism>
<evidence type="ECO:0000256" key="4">
    <source>
        <dbReference type="ARBA" id="ARBA00023172"/>
    </source>
</evidence>
<dbReference type="Pfam" id="PF02796">
    <property type="entry name" value="HTH_7"/>
    <property type="match status" value="1"/>
</dbReference>
<dbReference type="EMBL" id="CANL01000004">
    <property type="protein sequence ID" value="CCM62437.1"/>
    <property type="molecule type" value="Genomic_DNA"/>
</dbReference>
<dbReference type="InterPro" id="IPR006118">
    <property type="entry name" value="Recombinase_CS"/>
</dbReference>
<dbReference type="OrthoDB" id="128993at2"/>
<dbReference type="CDD" id="cd00569">
    <property type="entry name" value="HTH_Hin_like"/>
    <property type="match status" value="1"/>
</dbReference>
<dbReference type="InterPro" id="IPR009057">
    <property type="entry name" value="Homeodomain-like_sf"/>
</dbReference>
<dbReference type="GO" id="GO:0000150">
    <property type="term" value="F:DNA strand exchange activity"/>
    <property type="evidence" value="ECO:0007669"/>
    <property type="project" value="InterPro"/>
</dbReference>
<evidence type="ECO:0000256" key="2">
    <source>
        <dbReference type="ARBA" id="ARBA00022908"/>
    </source>
</evidence>
<feature type="domain" description="Resolvase/invertase-type recombinase catalytic" evidence="7">
    <location>
        <begin position="5"/>
        <end position="138"/>
    </location>
</feature>
<evidence type="ECO:0000256" key="1">
    <source>
        <dbReference type="ARBA" id="ARBA00009913"/>
    </source>
</evidence>
<evidence type="ECO:0000313" key="9">
    <source>
        <dbReference type="Proteomes" id="UP000018291"/>
    </source>
</evidence>
<dbReference type="Gene3D" id="1.10.10.60">
    <property type="entry name" value="Homeodomain-like"/>
    <property type="match status" value="1"/>
</dbReference>